<dbReference type="CDD" id="cd01561">
    <property type="entry name" value="CBS_like"/>
    <property type="match status" value="1"/>
</dbReference>
<name>A0A1H0VMV8_9PSEU</name>
<feature type="domain" description="ATP-grasp" evidence="5">
    <location>
        <begin position="455"/>
        <end position="654"/>
    </location>
</feature>
<keyword evidence="7" id="KW-1185">Reference proteome</keyword>
<organism evidence="6 7">
    <name type="scientific">Lentzea jiangxiensis</name>
    <dbReference type="NCBI Taxonomy" id="641025"/>
    <lineage>
        <taxon>Bacteria</taxon>
        <taxon>Bacillati</taxon>
        <taxon>Actinomycetota</taxon>
        <taxon>Actinomycetes</taxon>
        <taxon>Pseudonocardiales</taxon>
        <taxon>Pseudonocardiaceae</taxon>
        <taxon>Lentzea</taxon>
    </lineage>
</organism>
<dbReference type="InterPro" id="IPR040570">
    <property type="entry name" value="LAL_C2"/>
</dbReference>
<dbReference type="AlphaFoldDB" id="A0A1H0VMV8"/>
<dbReference type="Gene3D" id="3.40.50.20">
    <property type="match status" value="1"/>
</dbReference>
<dbReference type="RefSeq" id="WP_090102009.1">
    <property type="nucleotide sequence ID" value="NZ_FNIX01000015.1"/>
</dbReference>
<dbReference type="Proteomes" id="UP000199691">
    <property type="component" value="Unassembled WGS sequence"/>
</dbReference>
<dbReference type="Gene3D" id="3.20.20.70">
    <property type="entry name" value="Aldolase class I"/>
    <property type="match status" value="1"/>
</dbReference>
<dbReference type="SUPFAM" id="SSF53686">
    <property type="entry name" value="Tryptophan synthase beta subunit-like PLP-dependent enzymes"/>
    <property type="match status" value="1"/>
</dbReference>
<proteinExistence type="predicted"/>
<dbReference type="Pfam" id="PF18603">
    <property type="entry name" value="LAL_C2"/>
    <property type="match status" value="1"/>
</dbReference>
<keyword evidence="3" id="KW-0663">Pyridoxal phosphate</keyword>
<dbReference type="NCBIfam" id="TIGR01361">
    <property type="entry name" value="DAHP_synth_Bsub"/>
    <property type="match status" value="1"/>
</dbReference>
<dbReference type="SUPFAM" id="SSF56059">
    <property type="entry name" value="Glutathione synthetase ATP-binding domain-like"/>
    <property type="match status" value="1"/>
</dbReference>
<dbReference type="OrthoDB" id="24041at2"/>
<dbReference type="Pfam" id="PF13535">
    <property type="entry name" value="ATP-grasp_4"/>
    <property type="match status" value="1"/>
</dbReference>
<dbReference type="SUPFAM" id="SSF51569">
    <property type="entry name" value="Aldolase"/>
    <property type="match status" value="1"/>
</dbReference>
<dbReference type="Pfam" id="PF18130">
    <property type="entry name" value="ATPgrasp_N"/>
    <property type="match status" value="1"/>
</dbReference>
<evidence type="ECO:0000256" key="2">
    <source>
        <dbReference type="ARBA" id="ARBA00022679"/>
    </source>
</evidence>
<evidence type="ECO:0000259" key="5">
    <source>
        <dbReference type="PROSITE" id="PS50975"/>
    </source>
</evidence>
<sequence length="1038" mass="109181">MLNESLIDAIGGTPLVRLRTGSERGVLVHAKLEMQNLFAMKDRVAKNIITRARRSGELAEGAPIVESSSGTMALGVALVGTLLGHPVHIVTDPRIDKITMAKLTGLGCAVHVVTEMDGNGWQGARLSKLDELMTTLPGAFWPRQYSNPENPAAYRALADELVAELGEVDVLVGAVGSGGSLCGTSRALRERLPDLRVIGVDCVGSVLFGQHDWPQRLQSGLGNSLHPPNLDHAVIDEVHWLNDREAFEATRALTREEKLFGGNTSGSVYRVLTWLAATALPGTRVVGILPDRGDRYSDTVHDEAYWAERGLPGLPLATTPHRVAAGAQVSSWSFRVNDSDRPPLFVFVEANTTGTGMRALGVARELGYRAVLVTNQPERYHGLADTGATVVTCDTNDEAALALAVARVSGRDPVAAVTTTSEFYLATAARLAARLGLPAADADAVERCRDKAALRSALAGAGVRQPRFAVVTEPTTTGDAVAVAGLPCVVKPVGDSGSTNVLRCATTAEAAAQAATILAVTANVRGQATRRAALVEQYLDQPEYSVEMFGTGKEQRLLGIVEKTVTPGPHFVETRHVLPAALPAPVAEEVASTVRAALAAVALEAGPSHTEVKIGPDGASVVEINPRLAGGMIPELFRLATGVDLLDAQVRAAAGAEVELPESVEGHAGIQFLLPPKAGVLDEVTGVALVEALPGVRAVTITAQPGQQVAPPVDFRGRAGYVIATAPTRAELVETLDRAAALIGFRLRQPQARPASTHPLVDRAARETRSTVEVGGVAIGPDTFTLVAGPCAVESAEQTIEAARMAKAAGAVLLRGGAYKPRSSPYGFRGLRADGLRILAEVRAETGMPVLTEVVDSRDVELVAGWADMLQVGTRNMQNFGLLEAVGDSGKPVLLKRGMSATVEEWLLAAEYIALRGNSDIVLCERGIRTFEPSVRNTLDLSAVLLAQARSHLPVVVDPSHAAGRRELVRPLARAAVAAGADGVMIDVHPDPASALCDGPQALTSSDLSGLAGQLEDWAALAGRLPRQLLDPERGVVR</sequence>
<dbReference type="InterPro" id="IPR006268">
    <property type="entry name" value="DAHP_syn_2"/>
</dbReference>
<dbReference type="GO" id="GO:0016832">
    <property type="term" value="F:aldehyde-lyase activity"/>
    <property type="evidence" value="ECO:0007669"/>
    <property type="project" value="InterPro"/>
</dbReference>
<dbReference type="GO" id="GO:1901605">
    <property type="term" value="P:alpha-amino acid metabolic process"/>
    <property type="evidence" value="ECO:0007669"/>
    <property type="project" value="UniProtKB-ARBA"/>
</dbReference>
<dbReference type="InterPro" id="IPR041472">
    <property type="entry name" value="BL00235/CARNS1_N"/>
</dbReference>
<dbReference type="Gene3D" id="3.30.470.20">
    <property type="entry name" value="ATP-grasp fold, B domain"/>
    <property type="match status" value="1"/>
</dbReference>
<accession>A0A1H0VMV8</accession>
<keyword evidence="4" id="KW-0067">ATP-binding</keyword>
<keyword evidence="2" id="KW-0808">Transferase</keyword>
<dbReference type="InterPro" id="IPR011761">
    <property type="entry name" value="ATP-grasp"/>
</dbReference>
<dbReference type="GO" id="GO:0016740">
    <property type="term" value="F:transferase activity"/>
    <property type="evidence" value="ECO:0007669"/>
    <property type="project" value="UniProtKB-KW"/>
</dbReference>
<dbReference type="GO" id="GO:0046872">
    <property type="term" value="F:metal ion binding"/>
    <property type="evidence" value="ECO:0007669"/>
    <property type="project" value="InterPro"/>
</dbReference>
<keyword evidence="4" id="KW-0547">Nucleotide-binding</keyword>
<dbReference type="NCBIfam" id="NF006421">
    <property type="entry name" value="PRK08673.1"/>
    <property type="match status" value="1"/>
</dbReference>
<protein>
    <submittedName>
        <fullName evidence="6">3-deoxy-D-arabinoheptulosonate-7-phosphate synthase</fullName>
    </submittedName>
</protein>
<dbReference type="InterPro" id="IPR036052">
    <property type="entry name" value="TrpB-like_PALP_sf"/>
</dbReference>
<dbReference type="InterPro" id="IPR052899">
    <property type="entry name" value="Class-I_DAHP_synthase"/>
</dbReference>
<dbReference type="InterPro" id="IPR006218">
    <property type="entry name" value="DAHP1/KDSA"/>
</dbReference>
<dbReference type="Gene3D" id="3.40.50.1100">
    <property type="match status" value="2"/>
</dbReference>
<dbReference type="NCBIfam" id="NF009239">
    <property type="entry name" value="PRK12595.1"/>
    <property type="match status" value="1"/>
</dbReference>
<evidence type="ECO:0000313" key="7">
    <source>
        <dbReference type="Proteomes" id="UP000199691"/>
    </source>
</evidence>
<dbReference type="InterPro" id="IPR001926">
    <property type="entry name" value="TrpB-like_PALP"/>
</dbReference>
<dbReference type="Pfam" id="PF00291">
    <property type="entry name" value="PALP"/>
    <property type="match status" value="1"/>
</dbReference>
<dbReference type="STRING" id="641025.SAMN05421507_11514"/>
<dbReference type="GO" id="GO:0009073">
    <property type="term" value="P:aromatic amino acid family biosynthetic process"/>
    <property type="evidence" value="ECO:0007669"/>
    <property type="project" value="InterPro"/>
</dbReference>
<evidence type="ECO:0000313" key="6">
    <source>
        <dbReference type="EMBL" id="SDP79837.1"/>
    </source>
</evidence>
<dbReference type="InterPro" id="IPR013785">
    <property type="entry name" value="Aldolase_TIM"/>
</dbReference>
<dbReference type="PANTHER" id="PTHR43018">
    <property type="entry name" value="PHOSPHO-2-DEHYDRO-3-DEOXYHEPTONATE ALDOLASE"/>
    <property type="match status" value="1"/>
</dbReference>
<dbReference type="GO" id="GO:0005524">
    <property type="term" value="F:ATP binding"/>
    <property type="evidence" value="ECO:0007669"/>
    <property type="project" value="UniProtKB-UniRule"/>
</dbReference>
<reference evidence="7" key="1">
    <citation type="submission" date="2016-10" db="EMBL/GenBank/DDBJ databases">
        <authorList>
            <person name="Varghese N."/>
            <person name="Submissions S."/>
        </authorList>
    </citation>
    <scope>NUCLEOTIDE SEQUENCE [LARGE SCALE GENOMIC DNA]</scope>
    <source>
        <strain evidence="7">CGMCC 4.6609</strain>
    </source>
</reference>
<dbReference type="Pfam" id="PF00793">
    <property type="entry name" value="DAHP_synth_1"/>
    <property type="match status" value="1"/>
</dbReference>
<dbReference type="EMBL" id="FNIX01000015">
    <property type="protein sequence ID" value="SDP79837.1"/>
    <property type="molecule type" value="Genomic_DNA"/>
</dbReference>
<comment type="cofactor">
    <cofactor evidence="1">
        <name>pyridoxal 5'-phosphate</name>
        <dbReference type="ChEBI" id="CHEBI:597326"/>
    </cofactor>
</comment>
<gene>
    <name evidence="6" type="ORF">SAMN05421507_11514</name>
</gene>
<evidence type="ECO:0000256" key="3">
    <source>
        <dbReference type="ARBA" id="ARBA00022898"/>
    </source>
</evidence>
<dbReference type="PANTHER" id="PTHR43018:SF1">
    <property type="entry name" value="PROTEIN AROA(G)"/>
    <property type="match status" value="1"/>
</dbReference>
<evidence type="ECO:0000256" key="1">
    <source>
        <dbReference type="ARBA" id="ARBA00001933"/>
    </source>
</evidence>
<dbReference type="PROSITE" id="PS50975">
    <property type="entry name" value="ATP_GRASP"/>
    <property type="match status" value="1"/>
</dbReference>
<evidence type="ECO:0000256" key="4">
    <source>
        <dbReference type="PROSITE-ProRule" id="PRU00409"/>
    </source>
</evidence>